<keyword evidence="2 3" id="KW-0040">ANK repeat</keyword>
<feature type="repeat" description="ANK" evidence="3">
    <location>
        <begin position="1171"/>
        <end position="1203"/>
    </location>
</feature>
<reference evidence="6" key="1">
    <citation type="journal article" date="2015" name="Genome Announc.">
        <title>Draft genome sequence of Talaromyces cellulolyticus strain Y-94, a source of lignocellulosic biomass-degrading enzymes.</title>
        <authorList>
            <person name="Fujii T."/>
            <person name="Koike H."/>
            <person name="Sawayama S."/>
            <person name="Yano S."/>
            <person name="Inoue H."/>
        </authorList>
    </citation>
    <scope>NUCLEOTIDE SEQUENCE [LARGE SCALE GENOMIC DNA]</scope>
    <source>
        <strain evidence="6">Y-94</strain>
    </source>
</reference>
<keyword evidence="6" id="KW-1185">Reference proteome</keyword>
<feature type="compositionally biased region" description="Acidic residues" evidence="4">
    <location>
        <begin position="75"/>
        <end position="89"/>
    </location>
</feature>
<dbReference type="InterPro" id="IPR036770">
    <property type="entry name" value="Ankyrin_rpt-contain_sf"/>
</dbReference>
<feature type="repeat" description="ANK" evidence="3">
    <location>
        <begin position="1072"/>
        <end position="1104"/>
    </location>
</feature>
<dbReference type="PROSITE" id="PS50297">
    <property type="entry name" value="ANK_REP_REGION"/>
    <property type="match status" value="10"/>
</dbReference>
<feature type="compositionally biased region" description="Acidic residues" evidence="4">
    <location>
        <begin position="1538"/>
        <end position="1550"/>
    </location>
</feature>
<dbReference type="PANTHER" id="PTHR24198">
    <property type="entry name" value="ANKYRIN REPEAT AND PROTEIN KINASE DOMAIN-CONTAINING PROTEIN"/>
    <property type="match status" value="1"/>
</dbReference>
<dbReference type="Pfam" id="PF13637">
    <property type="entry name" value="Ank_4"/>
    <property type="match status" value="1"/>
</dbReference>
<feature type="repeat" description="ANK" evidence="3">
    <location>
        <begin position="1381"/>
        <end position="1415"/>
    </location>
</feature>
<comment type="caution">
    <text evidence="5">The sequence shown here is derived from an EMBL/GenBank/DDBJ whole genome shotgun (WGS) entry which is preliminary data.</text>
</comment>
<feature type="repeat" description="ANK" evidence="3">
    <location>
        <begin position="932"/>
        <end position="964"/>
    </location>
</feature>
<feature type="compositionally biased region" description="Polar residues" evidence="4">
    <location>
        <begin position="103"/>
        <end position="114"/>
    </location>
</feature>
<feature type="compositionally biased region" description="Basic and acidic residues" evidence="4">
    <location>
        <begin position="90"/>
        <end position="102"/>
    </location>
</feature>
<dbReference type="InterPro" id="IPR002110">
    <property type="entry name" value="Ankyrin_rpt"/>
</dbReference>
<gene>
    <name evidence="5" type="ORF">TCE0_041r14090</name>
</gene>
<feature type="compositionally biased region" description="Basic and acidic residues" evidence="4">
    <location>
        <begin position="1484"/>
        <end position="1494"/>
    </location>
</feature>
<feature type="repeat" description="ANK" evidence="3">
    <location>
        <begin position="965"/>
        <end position="997"/>
    </location>
</feature>
<feature type="region of interest" description="Disordered" evidence="4">
    <location>
        <begin position="63"/>
        <end position="116"/>
    </location>
</feature>
<dbReference type="PRINTS" id="PR01415">
    <property type="entry name" value="ANKYRIN"/>
</dbReference>
<feature type="repeat" description="ANK" evidence="3">
    <location>
        <begin position="861"/>
        <end position="893"/>
    </location>
</feature>
<accession>A0A6V8HIP9</accession>
<feature type="repeat" description="ANK" evidence="3">
    <location>
        <begin position="757"/>
        <end position="789"/>
    </location>
</feature>
<dbReference type="EMBL" id="DF933837">
    <property type="protein sequence ID" value="GAM41168.1"/>
    <property type="molecule type" value="Genomic_DNA"/>
</dbReference>
<evidence type="ECO:0000313" key="5">
    <source>
        <dbReference type="EMBL" id="GAM41168.1"/>
    </source>
</evidence>
<sequence>MSYLEDYIGGLLLLDSFSPSRVVEKIKNLSRSVQQTNDSFIDTKLLNRTLVCNVISDTLREIESQQEQAPVIEQNDNDEDEDEDDEDDEKEKTEKLAEKTSEQAETLANNSNNKPLFARNSGRALPYYATPYEITYRSSISHYELVRQSNGLAESSKTELNTAITNYLKFSIQSKYLQLVHSQAPPIRPADPARLERLPANWPDQIFGTTIYKSWLNLKGLSVLHLHGTANVSDISEALVERLNQASGREAEKGPTDTLYFQFKKDDPRFCNMQAMLAFFLSATINRRARTDDSWAPNELERAYHFRGWSLEDQLDLLSFRTWSLSNDQSLMIGRLDECDDESRSWFLQRLAEMRMMDHGRASWIITSQGDLNLGDGIGQLSSIDLDALNGSTARDAGISSNTKTKSNTAGLNGDNLDRSGDAQDLVYCVRYAIRPMSVDELAIMMSLKDRANWCKEHQGTLTRDAVMSSNSQVYLKNNEVYPRNVSFSADSATTNKAHGDLTRRCLQYLQDPAVQAEIKTLCGTYDPEDQTPIPLLRHNLITYAVISWPLHYRLAGDQKPLKYVLGFFQDPKNRVAWSGAYYTLGNSITRSPRSYLSSIPLFSMLGLDDLLEESIRTEDNTPTLDIDTRLALVEAARYGQSRTAKLLMGTMSTDNSTLRDAVDAAASFGPGGALHDLVNLAVTIDGFGWPSHLLTRVAALGLHSIAKTMLDSGVGPNPPDPIQGRSPLHLASLFGHFETVRVLLDAHADLHCLAQYGRPPLHAAVSGGNGKIIKILIEAGAELETPDEDELTPLQFAMTWGRTEAMEELLKAGANPNCGREGQDDPAWAEKPLLYCARFNYIQGMRLALQHGADINCKSGKVSPLYLAVQNGNLEITRMLLEKGSDPNENPEGYDFLLLLAVELGPKSIEMLDLLFDHGARIEEEDNSTEYRRTALARAAGNKDVNILKYLLKRGADVNHAGKNSHPPIYAAAWSSNINSVRILLKAGADVNALMVVNNWRPVISAYDNPRILRLLLKRGADVNAISDDGTCLHMAVLYEFVESVKILLGHKPKVDLEALYPSSRGTDSDDGYTALSLACDKGIALSVQLLLEAGANRNHRTRLGKRPLDICVLNGNIDAASVLLEFRVPADYTDDKGNTVLHRISDITSVELVRKLVNAGADLHSSNKNGVTPLEVAVEAQNIAVVEYLLSKNADPFQCSNEAHSLLHIACDKNDMSLLRVLVENGKMDLQLADSIIEAPSLLMTLVDTWREPNMELLIYLVETGKADLHRRSGYLEYPLLATFAFRHRYPLQYLLENGANPDIEDSSGRRPLHFAALATSLTDILISFKAETLVNGQPPRDKMGRSPIHFAAVGGHWDVFETVSKLYDESELTMPDNDGWTPLFWALLNDSIDIGLVEHLIKHGADLWARVKSRKAEWSPLKLARYIGVSEDVLGKLQPTKTGFVTVAGWGVFHRMHPDQDDWEERGPEYEDDEADAPNEEGQKEDDKSLFDEGTTPGTEVDSLGADSDNENEDDDKGIDGLDDLSSDSNSAPDAESDAELSDGDDD</sequence>
<dbReference type="SMART" id="SM00248">
    <property type="entry name" value="ANK"/>
    <property type="match status" value="20"/>
</dbReference>
<dbReference type="Gene3D" id="1.25.40.20">
    <property type="entry name" value="Ankyrin repeat-containing domain"/>
    <property type="match status" value="3"/>
</dbReference>
<organism evidence="5 6">
    <name type="scientific">Talaromyces pinophilus</name>
    <name type="common">Penicillium pinophilum</name>
    <dbReference type="NCBI Taxonomy" id="128442"/>
    <lineage>
        <taxon>Eukaryota</taxon>
        <taxon>Fungi</taxon>
        <taxon>Dikarya</taxon>
        <taxon>Ascomycota</taxon>
        <taxon>Pezizomycotina</taxon>
        <taxon>Eurotiomycetes</taxon>
        <taxon>Eurotiomycetidae</taxon>
        <taxon>Eurotiales</taxon>
        <taxon>Trichocomaceae</taxon>
        <taxon>Talaromyces</taxon>
        <taxon>Talaromyces sect. Talaromyces</taxon>
    </lineage>
</organism>
<feature type="repeat" description="ANK" evidence="3">
    <location>
        <begin position="724"/>
        <end position="756"/>
    </location>
</feature>
<dbReference type="SUPFAM" id="SSF48403">
    <property type="entry name" value="Ankyrin repeat"/>
    <property type="match status" value="3"/>
</dbReference>
<feature type="compositionally biased region" description="Acidic residues" evidence="4">
    <location>
        <begin position="1473"/>
        <end position="1482"/>
    </location>
</feature>
<protein>
    <submittedName>
        <fullName evidence="5">Uncharacterized protein</fullName>
    </submittedName>
</protein>
<feature type="repeat" description="ANK" evidence="3">
    <location>
        <begin position="790"/>
        <end position="822"/>
    </location>
</feature>
<evidence type="ECO:0000256" key="1">
    <source>
        <dbReference type="ARBA" id="ARBA00022737"/>
    </source>
</evidence>
<dbReference type="Proteomes" id="UP000053095">
    <property type="component" value="Unassembled WGS sequence"/>
</dbReference>
<feature type="repeat" description="ANK" evidence="3">
    <location>
        <begin position="1138"/>
        <end position="1170"/>
    </location>
</feature>
<proteinExistence type="predicted"/>
<feature type="region of interest" description="Disordered" evidence="4">
    <location>
        <begin position="1461"/>
        <end position="1550"/>
    </location>
</feature>
<feature type="compositionally biased region" description="Basic and acidic residues" evidence="4">
    <location>
        <begin position="1461"/>
        <end position="1472"/>
    </location>
</feature>
<evidence type="ECO:0000256" key="2">
    <source>
        <dbReference type="ARBA" id="ARBA00023043"/>
    </source>
</evidence>
<evidence type="ECO:0000256" key="4">
    <source>
        <dbReference type="SAM" id="MobiDB-lite"/>
    </source>
</evidence>
<evidence type="ECO:0000313" key="6">
    <source>
        <dbReference type="Proteomes" id="UP000053095"/>
    </source>
</evidence>
<dbReference type="PANTHER" id="PTHR24198:SF165">
    <property type="entry name" value="ANKYRIN REPEAT-CONTAINING PROTEIN-RELATED"/>
    <property type="match status" value="1"/>
</dbReference>
<evidence type="ECO:0000256" key="3">
    <source>
        <dbReference type="PROSITE-ProRule" id="PRU00023"/>
    </source>
</evidence>
<feature type="region of interest" description="Disordered" evidence="4">
    <location>
        <begin position="395"/>
        <end position="416"/>
    </location>
</feature>
<dbReference type="Pfam" id="PF12796">
    <property type="entry name" value="Ank_2"/>
    <property type="match status" value="5"/>
</dbReference>
<name>A0A6V8HIP9_TALPI</name>
<feature type="compositionally biased region" description="Polar residues" evidence="4">
    <location>
        <begin position="399"/>
        <end position="411"/>
    </location>
</feature>
<keyword evidence="1" id="KW-0677">Repeat</keyword>
<feature type="compositionally biased region" description="Acidic residues" evidence="4">
    <location>
        <begin position="1511"/>
        <end position="1529"/>
    </location>
</feature>
<dbReference type="Pfam" id="PF00023">
    <property type="entry name" value="Ank"/>
    <property type="match status" value="1"/>
</dbReference>
<dbReference type="PROSITE" id="PS50088">
    <property type="entry name" value="ANK_REPEAT"/>
    <property type="match status" value="10"/>
</dbReference>